<evidence type="ECO:0000256" key="2">
    <source>
        <dbReference type="SAM" id="Phobius"/>
    </source>
</evidence>
<sequence length="195" mass="22326">MKKRKILYIIIFLVIIFLSGFFTKKYLDNNALQAQTDQLDTPSGTQIDDSSDDNSSNDLSNLKIRGYILSINDGNVDLEQLMKKVNLHDKTPVYSQLSSNYNSATIIETNQKIGPIYLVDCKYDKQKKTYSIDENSTQLITKFIQNCDALVFLHKVDSDIAQKAILIKVKDKKYYYPLSTNTLDDLSGEYLQEIK</sequence>
<dbReference type="RefSeq" id="WP_216571371.1">
    <property type="nucleotide sequence ID" value="NZ_JAHLOQ010000039.1"/>
</dbReference>
<evidence type="ECO:0000313" key="3">
    <source>
        <dbReference type="EMBL" id="MBU5337114.1"/>
    </source>
</evidence>
<keyword evidence="2" id="KW-1133">Transmembrane helix</keyword>
<evidence type="ECO:0000313" key="4">
    <source>
        <dbReference type="Proteomes" id="UP001196301"/>
    </source>
</evidence>
<accession>A0ABS6DZA3</accession>
<organism evidence="3 4">
    <name type="scientific">Intestinibacter bartlettii</name>
    <dbReference type="NCBI Taxonomy" id="261299"/>
    <lineage>
        <taxon>Bacteria</taxon>
        <taxon>Bacillati</taxon>
        <taxon>Bacillota</taxon>
        <taxon>Clostridia</taxon>
        <taxon>Peptostreptococcales</taxon>
        <taxon>Peptostreptococcaceae</taxon>
        <taxon>Intestinibacter</taxon>
    </lineage>
</organism>
<reference evidence="3 4" key="1">
    <citation type="submission" date="2021-06" db="EMBL/GenBank/DDBJ databases">
        <authorList>
            <person name="Sun Q."/>
            <person name="Li D."/>
        </authorList>
    </citation>
    <scope>NUCLEOTIDE SEQUENCE [LARGE SCALE GENOMIC DNA]</scope>
    <source>
        <strain evidence="3 4">N19</strain>
    </source>
</reference>
<evidence type="ECO:0000256" key="1">
    <source>
        <dbReference type="SAM" id="MobiDB-lite"/>
    </source>
</evidence>
<evidence type="ECO:0008006" key="5">
    <source>
        <dbReference type="Google" id="ProtNLM"/>
    </source>
</evidence>
<gene>
    <name evidence="3" type="ORF">KQI20_11740</name>
</gene>
<dbReference type="Proteomes" id="UP001196301">
    <property type="component" value="Unassembled WGS sequence"/>
</dbReference>
<feature type="transmembrane region" description="Helical" evidence="2">
    <location>
        <begin position="6"/>
        <end position="23"/>
    </location>
</feature>
<keyword evidence="4" id="KW-1185">Reference proteome</keyword>
<name>A0ABS6DZA3_9FIRM</name>
<keyword evidence="2" id="KW-0472">Membrane</keyword>
<feature type="compositionally biased region" description="Polar residues" evidence="1">
    <location>
        <begin position="38"/>
        <end position="47"/>
    </location>
</feature>
<proteinExistence type="predicted"/>
<comment type="caution">
    <text evidence="3">The sequence shown here is derived from an EMBL/GenBank/DDBJ whole genome shotgun (WGS) entry which is preliminary data.</text>
</comment>
<keyword evidence="2" id="KW-0812">Transmembrane</keyword>
<feature type="region of interest" description="Disordered" evidence="1">
    <location>
        <begin position="38"/>
        <end position="57"/>
    </location>
</feature>
<dbReference type="EMBL" id="JAHLOQ010000039">
    <property type="protein sequence ID" value="MBU5337114.1"/>
    <property type="molecule type" value="Genomic_DNA"/>
</dbReference>
<protein>
    <recommendedName>
        <fullName evidence="5">DUF4825 domain-containing protein</fullName>
    </recommendedName>
</protein>